<dbReference type="RefSeq" id="XP_636331.1">
    <property type="nucleotide sequence ID" value="XM_631239.1"/>
</dbReference>
<keyword evidence="2" id="KW-0378">Hydrolase</keyword>
<dbReference type="SUPFAM" id="SSF52768">
    <property type="entry name" value="Arginase/deacetylase"/>
    <property type="match status" value="1"/>
</dbReference>
<dbReference type="PROSITE" id="PS51409">
    <property type="entry name" value="ARGINASE_2"/>
    <property type="match status" value="1"/>
</dbReference>
<dbReference type="GO" id="GO:0005829">
    <property type="term" value="C:cytosol"/>
    <property type="evidence" value="ECO:0000318"/>
    <property type="project" value="GO_Central"/>
</dbReference>
<gene>
    <name evidence="5" type="ORF">DDB_G0289195</name>
</gene>
<evidence type="ECO:0000256" key="4">
    <source>
        <dbReference type="PROSITE-ProRule" id="PRU00742"/>
    </source>
</evidence>
<dbReference type="PANTHER" id="PTHR43782:SF3">
    <property type="entry name" value="ARGINASE"/>
    <property type="match status" value="1"/>
</dbReference>
<dbReference type="EMBL" id="AAFI02000131">
    <property type="protein sequence ID" value="EAL62831.1"/>
    <property type="molecule type" value="Genomic_DNA"/>
</dbReference>
<keyword evidence="1" id="KW-0479">Metal-binding</keyword>
<dbReference type="PhylomeDB" id="Q54HV8"/>
<dbReference type="KEGG" id="ddi:DDB_G0289195"/>
<dbReference type="PaxDb" id="44689-DDB0232116"/>
<evidence type="ECO:0000313" key="5">
    <source>
        <dbReference type="EMBL" id="EAL62831.1"/>
    </source>
</evidence>
<accession>Q54HV8</accession>
<organism evidence="5 6">
    <name type="scientific">Dictyostelium discoideum</name>
    <name type="common">Social amoeba</name>
    <dbReference type="NCBI Taxonomy" id="44689"/>
    <lineage>
        <taxon>Eukaryota</taxon>
        <taxon>Amoebozoa</taxon>
        <taxon>Evosea</taxon>
        <taxon>Eumycetozoa</taxon>
        <taxon>Dictyostelia</taxon>
        <taxon>Dictyosteliales</taxon>
        <taxon>Dictyosteliaceae</taxon>
        <taxon>Dictyostelium</taxon>
    </lineage>
</organism>
<dbReference type="Pfam" id="PF00491">
    <property type="entry name" value="Arginase"/>
    <property type="match status" value="1"/>
</dbReference>
<dbReference type="dictyBase" id="DDB_G0289195"/>
<dbReference type="HOGENOM" id="CLU_085654_1_0_1"/>
<dbReference type="GO" id="GO:0005737">
    <property type="term" value="C:cytoplasm"/>
    <property type="evidence" value="ECO:0000318"/>
    <property type="project" value="GO_Central"/>
</dbReference>
<dbReference type="Reactome" id="R-DDI-70635">
    <property type="pathway name" value="Urea cycle"/>
</dbReference>
<dbReference type="SMR" id="Q54HV8"/>
<dbReference type="InterPro" id="IPR023696">
    <property type="entry name" value="Ureohydrolase_dom_sf"/>
</dbReference>
<reference evidence="5 6" key="1">
    <citation type="journal article" date="2005" name="Nature">
        <title>The genome of the social amoeba Dictyostelium discoideum.</title>
        <authorList>
            <consortium name="The Dictyostelium discoideum Sequencing Consortium"/>
            <person name="Eichinger L."/>
            <person name="Pachebat J.A."/>
            <person name="Glockner G."/>
            <person name="Rajandream M.A."/>
            <person name="Sucgang R."/>
            <person name="Berriman M."/>
            <person name="Song J."/>
            <person name="Olsen R."/>
            <person name="Szafranski K."/>
            <person name="Xu Q."/>
            <person name="Tunggal B."/>
            <person name="Kummerfeld S."/>
            <person name="Madera M."/>
            <person name="Konfortov B.A."/>
            <person name="Rivero F."/>
            <person name="Bankier A.T."/>
            <person name="Lehmann R."/>
            <person name="Hamlin N."/>
            <person name="Davies R."/>
            <person name="Gaudet P."/>
            <person name="Fey P."/>
            <person name="Pilcher K."/>
            <person name="Chen G."/>
            <person name="Saunders D."/>
            <person name="Sodergren E."/>
            <person name="Davis P."/>
            <person name="Kerhornou A."/>
            <person name="Nie X."/>
            <person name="Hall N."/>
            <person name="Anjard C."/>
            <person name="Hemphill L."/>
            <person name="Bason N."/>
            <person name="Farbrother P."/>
            <person name="Desany B."/>
            <person name="Just E."/>
            <person name="Morio T."/>
            <person name="Rost R."/>
            <person name="Churcher C."/>
            <person name="Cooper J."/>
            <person name="Haydock S."/>
            <person name="van Driessche N."/>
            <person name="Cronin A."/>
            <person name="Goodhead I."/>
            <person name="Muzny D."/>
            <person name="Mourier T."/>
            <person name="Pain A."/>
            <person name="Lu M."/>
            <person name="Harper D."/>
            <person name="Lindsay R."/>
            <person name="Hauser H."/>
            <person name="James K."/>
            <person name="Quiles M."/>
            <person name="Madan Babu M."/>
            <person name="Saito T."/>
            <person name="Buchrieser C."/>
            <person name="Wardroper A."/>
            <person name="Felder M."/>
            <person name="Thangavelu M."/>
            <person name="Johnson D."/>
            <person name="Knights A."/>
            <person name="Loulseged H."/>
            <person name="Mungall K."/>
            <person name="Oliver K."/>
            <person name="Price C."/>
            <person name="Quail M.A."/>
            <person name="Urushihara H."/>
            <person name="Hernandez J."/>
            <person name="Rabbinowitsch E."/>
            <person name="Steffen D."/>
            <person name="Sanders M."/>
            <person name="Ma J."/>
            <person name="Kohara Y."/>
            <person name="Sharp S."/>
            <person name="Simmonds M."/>
            <person name="Spiegler S."/>
            <person name="Tivey A."/>
            <person name="Sugano S."/>
            <person name="White B."/>
            <person name="Walker D."/>
            <person name="Woodward J."/>
            <person name="Winckler T."/>
            <person name="Tanaka Y."/>
            <person name="Shaulsky G."/>
            <person name="Schleicher M."/>
            <person name="Weinstock G."/>
            <person name="Rosenthal A."/>
            <person name="Cox E.C."/>
            <person name="Chisholm R.L."/>
            <person name="Gibbs R."/>
            <person name="Loomis W.F."/>
            <person name="Platzer M."/>
            <person name="Kay R.R."/>
            <person name="Williams J."/>
            <person name="Dear P.H."/>
            <person name="Noegel A.A."/>
            <person name="Barrell B."/>
            <person name="Kuspa A."/>
        </authorList>
    </citation>
    <scope>NUCLEOTIDE SEQUENCE [LARGE SCALE GENOMIC DNA]</scope>
    <source>
        <strain evidence="5 6">AX4</strain>
    </source>
</reference>
<dbReference type="GeneID" id="8627004"/>
<name>Q54HV8_DICDI</name>
<dbReference type="PANTHER" id="PTHR43782">
    <property type="entry name" value="ARGINASE"/>
    <property type="match status" value="1"/>
</dbReference>
<dbReference type="InterPro" id="IPR006035">
    <property type="entry name" value="Ureohydrolase"/>
</dbReference>
<dbReference type="FunFam" id="3.40.800.10:FF:000023">
    <property type="entry name" value="Arginase family protein"/>
    <property type="match status" value="1"/>
</dbReference>
<dbReference type="Reactome" id="R-DDI-9837999">
    <property type="pathway name" value="Mitochondrial protein degradation"/>
</dbReference>
<dbReference type="STRING" id="44689.Q54HV8"/>
<proteinExistence type="inferred from homology"/>
<evidence type="ECO:0000256" key="2">
    <source>
        <dbReference type="ARBA" id="ARBA00022801"/>
    </source>
</evidence>
<evidence type="ECO:0000313" key="6">
    <source>
        <dbReference type="Proteomes" id="UP000002195"/>
    </source>
</evidence>
<dbReference type="CDD" id="cd09999">
    <property type="entry name" value="Arginase-like_1"/>
    <property type="match status" value="1"/>
</dbReference>
<dbReference type="GO" id="GO:0004053">
    <property type="term" value="F:arginase activity"/>
    <property type="evidence" value="ECO:0000318"/>
    <property type="project" value="GO_Central"/>
</dbReference>
<dbReference type="Gene3D" id="3.40.800.10">
    <property type="entry name" value="Ureohydrolase domain"/>
    <property type="match status" value="1"/>
</dbReference>
<dbReference type="AlphaFoldDB" id="Q54HV8"/>
<sequence>MDKEKTIRILYPQWQGGNNRLYPLGSKLLEWLAPESKLKLITIPVKEPPISEKEFKQVKLENGIVYRKDIIESMIEARKIIENENPDKIVVFGGDCLVSQIPFDWINEKYNNNVGILWLDTHPDVKTPNDYTNSHAMVLGNILGEGDKELSSLMKSKFSPKKVMYGGLVEKGLTDQEIDVINRFKLRIASPESLKDNSELIENWIKDENITNIAIHLDLDVLNPDLFRALLFADPMPEFNWRENVPFGKMTLNQISRVINDVSSKSNVVCLSICEHLPYDASNLQKMLASIPILNE</sequence>
<dbReference type="OMA" id="WQGGNNP"/>
<keyword evidence="6" id="KW-1185">Reference proteome</keyword>
<protein>
    <submittedName>
        <fullName evidence="5">Arginase/agmatinase/formiminoglutamase family protein</fullName>
    </submittedName>
</protein>
<dbReference type="InParanoid" id="Q54HV8"/>
<keyword evidence="3" id="KW-0464">Manganese</keyword>
<comment type="caution">
    <text evidence="5">The sequence shown here is derived from an EMBL/GenBank/DDBJ whole genome shotgun (WGS) entry which is preliminary data.</text>
</comment>
<dbReference type="GO" id="GO:0030145">
    <property type="term" value="F:manganese ion binding"/>
    <property type="evidence" value="ECO:0000318"/>
    <property type="project" value="GO_Central"/>
</dbReference>
<comment type="similarity">
    <text evidence="4">Belongs to the arginase family.</text>
</comment>
<dbReference type="eggNOG" id="KOG2965">
    <property type="taxonomic scope" value="Eukaryota"/>
</dbReference>
<dbReference type="VEuPathDB" id="AmoebaDB:DDB_G0289195"/>
<evidence type="ECO:0000256" key="1">
    <source>
        <dbReference type="ARBA" id="ARBA00022723"/>
    </source>
</evidence>
<evidence type="ECO:0000256" key="3">
    <source>
        <dbReference type="ARBA" id="ARBA00023211"/>
    </source>
</evidence>
<dbReference type="Reactome" id="R-DDI-6798695">
    <property type="pathway name" value="Neutrophil degranulation"/>
</dbReference>
<dbReference type="Proteomes" id="UP000002195">
    <property type="component" value="Unassembled WGS sequence"/>
</dbReference>